<evidence type="ECO:0000313" key="4">
    <source>
        <dbReference type="Proteomes" id="UP001200557"/>
    </source>
</evidence>
<organism evidence="3 4">
    <name type="scientific">Octadecabacter dasysiphoniae</name>
    <dbReference type="NCBI Taxonomy" id="2909341"/>
    <lineage>
        <taxon>Bacteria</taxon>
        <taxon>Pseudomonadati</taxon>
        <taxon>Pseudomonadota</taxon>
        <taxon>Alphaproteobacteria</taxon>
        <taxon>Rhodobacterales</taxon>
        <taxon>Roseobacteraceae</taxon>
        <taxon>Octadecabacter</taxon>
    </lineage>
</organism>
<name>A0ABS9CTX1_9RHOB</name>
<protein>
    <submittedName>
        <fullName evidence="3">YHYH protein</fullName>
    </submittedName>
</protein>
<comment type="caution">
    <text evidence="3">The sequence shown here is derived from an EMBL/GenBank/DDBJ whole genome shotgun (WGS) entry which is preliminary data.</text>
</comment>
<sequence>MSVPPRLVPSLCSTALGFAALCTPNFATAQIEARQIAAEALVEPAQTVACTLTDGSDAQCLEVTVKYVPDTLEVGPFCPATLDDVGGIWDWDGEAAGLYRIDGDFLRMLSDLGYTFYDDAGEVAVFDIRTEGPTSDHDCINASYDTSVEMTMLIPMTPVMADSATDLGTVAKVGLSLNGVPIFADAPSVLDRNHMPALDVCAGHVDPGGWYHYHGTATDMETVYGAADMQLSCANAIQDAKAQFGYAFDGHAIMGSLEADGSVPRGLDDCGGHMHGDTYHYHASAEFPNLPTCLVGEQAVDNFSTTAAQGIGSARGDTGPPSEGRPDFSAIAQRLGVEESALANAIEAAGGRDADLGAVAATLGVDENALRAALPGPDR</sequence>
<gene>
    <name evidence="3" type="ORF">L0664_01135</name>
</gene>
<reference evidence="3 4" key="1">
    <citation type="submission" date="2022-01" db="EMBL/GenBank/DDBJ databases">
        <title>Octadecabacter sp. nov., isolated from a marine alga.</title>
        <authorList>
            <person name="Jin M.S."/>
            <person name="Kim H.M."/>
            <person name="Han D.M."/>
            <person name="Jung J.J."/>
            <person name="Jeon C.O."/>
        </authorList>
    </citation>
    <scope>NUCLEOTIDE SEQUENCE [LARGE SCALE GENOMIC DNA]</scope>
    <source>
        <strain evidence="3 4">G9-8</strain>
    </source>
</reference>
<keyword evidence="4" id="KW-1185">Reference proteome</keyword>
<evidence type="ECO:0000259" key="2">
    <source>
        <dbReference type="Pfam" id="PF14240"/>
    </source>
</evidence>
<proteinExistence type="predicted"/>
<dbReference type="EMBL" id="JAKGAQ010000001">
    <property type="protein sequence ID" value="MCF2869656.1"/>
    <property type="molecule type" value="Genomic_DNA"/>
</dbReference>
<dbReference type="RefSeq" id="WP_235223787.1">
    <property type="nucleotide sequence ID" value="NZ_JAKGAQ010000001.1"/>
</dbReference>
<evidence type="ECO:0000256" key="1">
    <source>
        <dbReference type="SAM" id="SignalP"/>
    </source>
</evidence>
<evidence type="ECO:0000313" key="3">
    <source>
        <dbReference type="EMBL" id="MCF2869656.1"/>
    </source>
</evidence>
<dbReference type="Proteomes" id="UP001200557">
    <property type="component" value="Unassembled WGS sequence"/>
</dbReference>
<feature type="signal peptide" evidence="1">
    <location>
        <begin position="1"/>
        <end position="29"/>
    </location>
</feature>
<keyword evidence="1" id="KW-0732">Signal</keyword>
<feature type="domain" description="YHYH" evidence="2">
    <location>
        <begin position="153"/>
        <end position="257"/>
    </location>
</feature>
<dbReference type="Pfam" id="PF14240">
    <property type="entry name" value="YHYH"/>
    <property type="match status" value="1"/>
</dbReference>
<feature type="chain" id="PRO_5045129975" evidence="1">
    <location>
        <begin position="30"/>
        <end position="379"/>
    </location>
</feature>
<accession>A0ABS9CTX1</accession>
<dbReference type="InterPro" id="IPR025924">
    <property type="entry name" value="YHYH_dom"/>
</dbReference>